<evidence type="ECO:0000313" key="1">
    <source>
        <dbReference type="EnsemblPlants" id="Kaladp0078s0028.1.v1.1"/>
    </source>
</evidence>
<evidence type="ECO:0000313" key="2">
    <source>
        <dbReference type="Proteomes" id="UP000594263"/>
    </source>
</evidence>
<dbReference type="OMA" id="ISSDCMT"/>
<dbReference type="AntiFam" id="ANF00062">
    <property type="entry name" value="Shadow ORF (opposite ABC transporter protein)"/>
</dbReference>
<keyword evidence="2" id="KW-1185">Reference proteome</keyword>
<accession>A0A7N0UNH1</accession>
<name>A0A7N0UNH1_KALFE</name>
<organism evidence="1 2">
    <name type="scientific">Kalanchoe fedtschenkoi</name>
    <name type="common">Lavender scallops</name>
    <name type="synonym">South American air plant</name>
    <dbReference type="NCBI Taxonomy" id="63787"/>
    <lineage>
        <taxon>Eukaryota</taxon>
        <taxon>Viridiplantae</taxon>
        <taxon>Streptophyta</taxon>
        <taxon>Embryophyta</taxon>
        <taxon>Tracheophyta</taxon>
        <taxon>Spermatophyta</taxon>
        <taxon>Magnoliopsida</taxon>
        <taxon>eudicotyledons</taxon>
        <taxon>Gunneridae</taxon>
        <taxon>Pentapetalae</taxon>
        <taxon>Saxifragales</taxon>
        <taxon>Crassulaceae</taxon>
        <taxon>Kalanchoe</taxon>
    </lineage>
</organism>
<dbReference type="Proteomes" id="UP000594263">
    <property type="component" value="Unplaced"/>
</dbReference>
<dbReference type="Gramene" id="Kaladp0078s0028.1.v1.1">
    <property type="protein sequence ID" value="Kaladp0078s0028.1.v1.1"/>
    <property type="gene ID" value="Kaladp0078s0028.v1.1"/>
</dbReference>
<proteinExistence type="predicted"/>
<sequence>MTIMMSELIIVDSRCATVICVVLDNEPPLLLIFAVSRASTIAFSDSASRALVASSRSSIFGLFSRVLAMAILCFWPPDSWQPFPPTSVSYPPGDIFTN</sequence>
<dbReference type="AlphaFoldDB" id="A0A7N0UNH1"/>
<protein>
    <submittedName>
        <fullName evidence="1">Uncharacterized protein</fullName>
    </submittedName>
</protein>
<reference evidence="1" key="1">
    <citation type="submission" date="2021-01" db="UniProtKB">
        <authorList>
            <consortium name="EnsemblPlants"/>
        </authorList>
    </citation>
    <scope>IDENTIFICATION</scope>
</reference>
<dbReference type="EnsemblPlants" id="Kaladp0078s0028.1.v1.1">
    <property type="protein sequence ID" value="Kaladp0078s0028.1.v1.1"/>
    <property type="gene ID" value="Kaladp0078s0028.v1.1"/>
</dbReference>